<feature type="transmembrane region" description="Helical" evidence="9">
    <location>
        <begin position="48"/>
        <end position="66"/>
    </location>
</feature>
<feature type="region of interest" description="Disordered" evidence="8">
    <location>
        <begin position="510"/>
        <end position="537"/>
    </location>
</feature>
<feature type="transmembrane region" description="Helical" evidence="9">
    <location>
        <begin position="226"/>
        <end position="248"/>
    </location>
</feature>
<reference evidence="11" key="1">
    <citation type="journal article" date="2019" name="Int. J. Syst. Evol. Microbiol.">
        <title>The Global Catalogue of Microorganisms (GCM) 10K type strain sequencing project: providing services to taxonomists for standard genome sequencing and annotation.</title>
        <authorList>
            <consortium name="The Broad Institute Genomics Platform"/>
            <consortium name="The Broad Institute Genome Sequencing Center for Infectious Disease"/>
            <person name="Wu L."/>
            <person name="Ma J."/>
        </authorList>
    </citation>
    <scope>NUCLEOTIDE SEQUENCE [LARGE SCALE GENOMIC DNA]</scope>
    <source>
        <strain evidence="11">CGMCC 1.12750</strain>
    </source>
</reference>
<feature type="transmembrane region" description="Helical" evidence="9">
    <location>
        <begin position="86"/>
        <end position="107"/>
    </location>
</feature>
<keyword evidence="7 9" id="KW-0472">Membrane</keyword>
<evidence type="ECO:0000256" key="6">
    <source>
        <dbReference type="ARBA" id="ARBA00022989"/>
    </source>
</evidence>
<evidence type="ECO:0000256" key="9">
    <source>
        <dbReference type="SAM" id="Phobius"/>
    </source>
</evidence>
<proteinExistence type="inferred from homology"/>
<dbReference type="EMBL" id="JBHTFQ010000005">
    <property type="protein sequence ID" value="MFC7704716.1"/>
    <property type="molecule type" value="Genomic_DNA"/>
</dbReference>
<dbReference type="Pfam" id="PF02028">
    <property type="entry name" value="BCCT"/>
    <property type="match status" value="1"/>
</dbReference>
<dbReference type="RefSeq" id="WP_377403320.1">
    <property type="nucleotide sequence ID" value="NZ_JBHTFQ010000005.1"/>
</dbReference>
<dbReference type="Proteomes" id="UP001596516">
    <property type="component" value="Unassembled WGS sequence"/>
</dbReference>
<protein>
    <submittedName>
        <fullName evidence="10">BCCT family transporter</fullName>
    </submittedName>
</protein>
<evidence type="ECO:0000256" key="7">
    <source>
        <dbReference type="ARBA" id="ARBA00023136"/>
    </source>
</evidence>
<feature type="transmembrane region" description="Helical" evidence="9">
    <location>
        <begin position="308"/>
        <end position="332"/>
    </location>
</feature>
<feature type="transmembrane region" description="Helical" evidence="9">
    <location>
        <begin position="468"/>
        <end position="488"/>
    </location>
</feature>
<keyword evidence="3" id="KW-0813">Transport</keyword>
<gene>
    <name evidence="10" type="ORF">ACFQXB_10980</name>
</gene>
<feature type="transmembrane region" description="Helical" evidence="9">
    <location>
        <begin position="344"/>
        <end position="368"/>
    </location>
</feature>
<evidence type="ECO:0000313" key="10">
    <source>
        <dbReference type="EMBL" id="MFC7704716.1"/>
    </source>
</evidence>
<keyword evidence="11" id="KW-1185">Reference proteome</keyword>
<comment type="subcellular location">
    <subcellularLocation>
        <location evidence="1">Cell membrane</location>
        <topology evidence="1">Multi-pass membrane protein</topology>
    </subcellularLocation>
</comment>
<evidence type="ECO:0000256" key="2">
    <source>
        <dbReference type="ARBA" id="ARBA00005658"/>
    </source>
</evidence>
<dbReference type="NCBIfam" id="TIGR00842">
    <property type="entry name" value="bcct"/>
    <property type="match status" value="1"/>
</dbReference>
<sequence>MNDRYRQPVFLISVAIILVLVAIGAAMPQAFGAAAEAGLDWATHSFGWFFLLSIFGFVAVLVFLAFSKYGDTRLGPPDSVPEFSYYSWVSMLLAAGFGIGLVFYGVAEPMSHYLDPPHAMAEPGTAEAAELAIQYSFFNWGVSQWAAFSIVGLIIGFFQFRKGKPGLVSVVLDPVTRRFRARRQISGALDIFAVVATVMGVATSLGLGVLQVNGGLSHLYGVPEGFLWQVIILGIMFVAYMISAATGLEKGIRLLSTINLTVALGLMVFVLVFGPTIAILDIFVQGIGDYLQYFVFMSLQTDPYSDSGWGYGWTIFYWAWVIAWSPFVGTFVARISYGRSIREFVVGVLVVPPLLACIWMGIFGGAALHLEAAGNAGLAAAVQDNITTSLFHFFELFPFSTLLSLLGMVLVFIFLITSADSASYVVSQLTDKGSIAPPLAKRLIWGALMAAICLTLIATGGLEALQAAAILAALPFILVLYAMVWMLFRELAADRQEQLARLYEDNNQTPVGASLEEARQMTEDDGSVTTEREGPQG</sequence>
<evidence type="ECO:0000256" key="8">
    <source>
        <dbReference type="SAM" id="MobiDB-lite"/>
    </source>
</evidence>
<evidence type="ECO:0000256" key="4">
    <source>
        <dbReference type="ARBA" id="ARBA00022475"/>
    </source>
</evidence>
<name>A0ABW2UL71_9RHOB</name>
<evidence type="ECO:0000256" key="1">
    <source>
        <dbReference type="ARBA" id="ARBA00004651"/>
    </source>
</evidence>
<comment type="similarity">
    <text evidence="2">Belongs to the BCCT transporter (TC 2.A.15) family.</text>
</comment>
<evidence type="ECO:0000313" key="11">
    <source>
        <dbReference type="Proteomes" id="UP001596516"/>
    </source>
</evidence>
<dbReference type="PANTHER" id="PTHR30047">
    <property type="entry name" value="HIGH-AFFINITY CHOLINE TRANSPORT PROTEIN-RELATED"/>
    <property type="match status" value="1"/>
</dbReference>
<feature type="transmembrane region" description="Helical" evidence="9">
    <location>
        <begin position="443"/>
        <end position="462"/>
    </location>
</feature>
<dbReference type="InterPro" id="IPR000060">
    <property type="entry name" value="BCCT_transptr"/>
</dbReference>
<evidence type="ECO:0000256" key="5">
    <source>
        <dbReference type="ARBA" id="ARBA00022692"/>
    </source>
</evidence>
<comment type="caution">
    <text evidence="10">The sequence shown here is derived from an EMBL/GenBank/DDBJ whole genome shotgun (WGS) entry which is preliminary data.</text>
</comment>
<feature type="transmembrane region" description="Helical" evidence="9">
    <location>
        <begin position="137"/>
        <end position="158"/>
    </location>
</feature>
<keyword evidence="5 9" id="KW-0812">Transmembrane</keyword>
<keyword evidence="6 9" id="KW-1133">Transmembrane helix</keyword>
<keyword evidence="4" id="KW-1003">Cell membrane</keyword>
<dbReference type="PANTHER" id="PTHR30047:SF7">
    <property type="entry name" value="HIGH-AFFINITY CHOLINE TRANSPORT PROTEIN"/>
    <property type="match status" value="1"/>
</dbReference>
<feature type="transmembrane region" description="Helical" evidence="9">
    <location>
        <begin position="399"/>
        <end position="422"/>
    </location>
</feature>
<feature type="transmembrane region" description="Helical" evidence="9">
    <location>
        <begin position="187"/>
        <end position="206"/>
    </location>
</feature>
<accession>A0ABW2UL71</accession>
<organism evidence="10 11">
    <name type="scientific">Plastorhodobacter daqingensis</name>
    <dbReference type="NCBI Taxonomy" id="1387281"/>
    <lineage>
        <taxon>Bacteria</taxon>
        <taxon>Pseudomonadati</taxon>
        <taxon>Pseudomonadota</taxon>
        <taxon>Alphaproteobacteria</taxon>
        <taxon>Rhodobacterales</taxon>
        <taxon>Paracoccaceae</taxon>
        <taxon>Plastorhodobacter</taxon>
    </lineage>
</organism>
<feature type="transmembrane region" description="Helical" evidence="9">
    <location>
        <begin position="260"/>
        <end position="288"/>
    </location>
</feature>
<evidence type="ECO:0000256" key="3">
    <source>
        <dbReference type="ARBA" id="ARBA00022448"/>
    </source>
</evidence>